<organism evidence="3 4">
    <name type="scientific">Mycobacterium asiaticum</name>
    <dbReference type="NCBI Taxonomy" id="1790"/>
    <lineage>
        <taxon>Bacteria</taxon>
        <taxon>Bacillati</taxon>
        <taxon>Actinomycetota</taxon>
        <taxon>Actinomycetes</taxon>
        <taxon>Mycobacteriales</taxon>
        <taxon>Mycobacteriaceae</taxon>
        <taxon>Mycobacterium</taxon>
    </lineage>
</organism>
<dbReference type="GO" id="GO:0016491">
    <property type="term" value="F:oxidoreductase activity"/>
    <property type="evidence" value="ECO:0007669"/>
    <property type="project" value="UniProtKB-KW"/>
</dbReference>
<dbReference type="AlphaFoldDB" id="A0A1A3CC38"/>
<dbReference type="Gene3D" id="3.40.50.720">
    <property type="entry name" value="NAD(P)-binding Rossmann-like Domain"/>
    <property type="match status" value="1"/>
</dbReference>
<dbReference type="PANTHER" id="PTHR24321">
    <property type="entry name" value="DEHYDROGENASES, SHORT CHAIN"/>
    <property type="match status" value="1"/>
</dbReference>
<comment type="caution">
    <text evidence="3">The sequence shown here is derived from an EMBL/GenBank/DDBJ whole genome shotgun (WGS) entry which is preliminary data.</text>
</comment>
<keyword evidence="2" id="KW-0560">Oxidoreductase</keyword>
<dbReference type="InterPro" id="IPR036291">
    <property type="entry name" value="NAD(P)-bd_dom_sf"/>
</dbReference>
<dbReference type="PROSITE" id="PS00061">
    <property type="entry name" value="ADH_SHORT"/>
    <property type="match status" value="1"/>
</dbReference>
<evidence type="ECO:0000256" key="1">
    <source>
        <dbReference type="ARBA" id="ARBA00006484"/>
    </source>
</evidence>
<dbReference type="eggNOG" id="COG1028">
    <property type="taxonomic scope" value="Bacteria"/>
</dbReference>
<dbReference type="EMBL" id="LZKQ01000145">
    <property type="protein sequence ID" value="OBI83957.1"/>
    <property type="molecule type" value="Genomic_DNA"/>
</dbReference>
<dbReference type="SUPFAM" id="SSF51735">
    <property type="entry name" value="NAD(P)-binding Rossmann-fold domains"/>
    <property type="match status" value="1"/>
</dbReference>
<dbReference type="InterPro" id="IPR020904">
    <property type="entry name" value="Sc_DH/Rdtase_CS"/>
</dbReference>
<dbReference type="CDD" id="cd05233">
    <property type="entry name" value="SDR_c"/>
    <property type="match status" value="1"/>
</dbReference>
<dbReference type="PRINTS" id="PR00081">
    <property type="entry name" value="GDHRDH"/>
</dbReference>
<gene>
    <name evidence="3" type="ORF">A9X01_20280</name>
</gene>
<proteinExistence type="inferred from homology"/>
<dbReference type="FunFam" id="3.40.50.720:FF:000084">
    <property type="entry name" value="Short-chain dehydrogenase reductase"/>
    <property type="match status" value="1"/>
</dbReference>
<name>A0A1A3CC38_MYCAS</name>
<evidence type="ECO:0000313" key="3">
    <source>
        <dbReference type="EMBL" id="OBI83957.1"/>
    </source>
</evidence>
<comment type="similarity">
    <text evidence="1">Belongs to the short-chain dehydrogenases/reductases (SDR) family.</text>
</comment>
<evidence type="ECO:0000256" key="2">
    <source>
        <dbReference type="ARBA" id="ARBA00023002"/>
    </source>
</evidence>
<reference evidence="3 4" key="1">
    <citation type="submission" date="2016-06" db="EMBL/GenBank/DDBJ databases">
        <authorList>
            <person name="Kjaerup R.B."/>
            <person name="Dalgaard T.S."/>
            <person name="Juul-Madsen H.R."/>
        </authorList>
    </citation>
    <scope>NUCLEOTIDE SEQUENCE [LARGE SCALE GENOMIC DNA]</scope>
    <source>
        <strain evidence="3 4">1081914.2</strain>
    </source>
</reference>
<sequence length="281" mass="30083">MFKCYICASRRRGVIVAGLADRQALVTGGAQGLGRAIAHRLAELGAHVTIVDLNEDKAAECVEQIRMKDGRASWLRANVARREDIEAAVHRVAADGDGRIDIMVNAAQFFAMPKALELVTEKDWELSEATGPKATFRFMQIGFPFLRASGRASVINFVSGSALAGIAYTAPYSAAKGAVAALTKVAANEWARHHIRVNAVCPFALTEVQQRMIGTEWDNYTRTAQASPMKRGADPDTEIAPAVAFLAGDDAAFVTGTVLHIDGGMTELSTVDYSQSPGVFG</sequence>
<accession>A0A1A3CC38</accession>
<dbReference type="PANTHER" id="PTHR24321:SF8">
    <property type="entry name" value="ESTRADIOL 17-BETA-DEHYDROGENASE 8-RELATED"/>
    <property type="match status" value="1"/>
</dbReference>
<evidence type="ECO:0000313" key="4">
    <source>
        <dbReference type="Proteomes" id="UP000093795"/>
    </source>
</evidence>
<protein>
    <submittedName>
        <fullName evidence="3">Short-chain dehydrogenase</fullName>
    </submittedName>
</protein>
<dbReference type="OrthoDB" id="4380821at2"/>
<dbReference type="InterPro" id="IPR002347">
    <property type="entry name" value="SDR_fam"/>
</dbReference>
<dbReference type="Proteomes" id="UP000093795">
    <property type="component" value="Unassembled WGS sequence"/>
</dbReference>
<dbReference type="Pfam" id="PF13561">
    <property type="entry name" value="adh_short_C2"/>
    <property type="match status" value="1"/>
</dbReference>